<proteinExistence type="predicted"/>
<gene>
    <name evidence="1" type="ORF">GCM10010977_17560</name>
</gene>
<sequence>MRIKTMMRTAGVISLAVVAGLLGVGGTWALWNVAVPAEMGTVQAADFRVELNGSPMTVNGMAATVALEKPGTALTPKTPVYSIITVKNAANAGGRFSIRATMGTPTAQSSDPILAANLKGHVLTAQMPGSTTCADATYTAQPATATIAKGATARYCVKMSLPADTPAMLTPSTATVTIPVTATQIQ</sequence>
<dbReference type="EMBL" id="BMLQ01000004">
    <property type="protein sequence ID" value="GGO45248.1"/>
    <property type="molecule type" value="Genomic_DNA"/>
</dbReference>
<keyword evidence="2" id="KW-1185">Reference proteome</keyword>
<dbReference type="Proteomes" id="UP000642509">
    <property type="component" value="Unassembled WGS sequence"/>
</dbReference>
<evidence type="ECO:0000313" key="2">
    <source>
        <dbReference type="Proteomes" id="UP000642509"/>
    </source>
</evidence>
<name>A0ABQ2M005_9MICC</name>
<accession>A0ABQ2M005</accession>
<organism evidence="1 2">
    <name type="scientific">Citricoccus zhacaiensis</name>
    <dbReference type="NCBI Taxonomy" id="489142"/>
    <lineage>
        <taxon>Bacteria</taxon>
        <taxon>Bacillati</taxon>
        <taxon>Actinomycetota</taxon>
        <taxon>Actinomycetes</taxon>
        <taxon>Micrococcales</taxon>
        <taxon>Micrococcaceae</taxon>
        <taxon>Citricoccus</taxon>
    </lineage>
</organism>
<dbReference type="RefSeq" id="WP_188805777.1">
    <property type="nucleotide sequence ID" value="NZ_BAAAOU010000005.1"/>
</dbReference>
<comment type="caution">
    <text evidence="1">The sequence shown here is derived from an EMBL/GenBank/DDBJ whole genome shotgun (WGS) entry which is preliminary data.</text>
</comment>
<evidence type="ECO:0000313" key="1">
    <source>
        <dbReference type="EMBL" id="GGO45248.1"/>
    </source>
</evidence>
<evidence type="ECO:0008006" key="3">
    <source>
        <dbReference type="Google" id="ProtNLM"/>
    </source>
</evidence>
<protein>
    <recommendedName>
        <fullName evidence="3">Ribosomally synthesized peptide with SipW-like signal peptide</fullName>
    </recommendedName>
</protein>
<reference evidence="2" key="1">
    <citation type="journal article" date="2019" name="Int. J. Syst. Evol. Microbiol.">
        <title>The Global Catalogue of Microorganisms (GCM) 10K type strain sequencing project: providing services to taxonomists for standard genome sequencing and annotation.</title>
        <authorList>
            <consortium name="The Broad Institute Genomics Platform"/>
            <consortium name="The Broad Institute Genome Sequencing Center for Infectious Disease"/>
            <person name="Wu L."/>
            <person name="Ma J."/>
        </authorList>
    </citation>
    <scope>NUCLEOTIDE SEQUENCE [LARGE SCALE GENOMIC DNA]</scope>
    <source>
        <strain evidence="2">CGMCC 1.7064</strain>
    </source>
</reference>